<feature type="region of interest" description="Disordered" evidence="1">
    <location>
        <begin position="395"/>
        <end position="415"/>
    </location>
</feature>
<organism evidence="2 3">
    <name type="scientific">Diaphorina citri</name>
    <name type="common">Asian citrus psyllid</name>
    <dbReference type="NCBI Taxonomy" id="121845"/>
    <lineage>
        <taxon>Eukaryota</taxon>
        <taxon>Metazoa</taxon>
        <taxon>Ecdysozoa</taxon>
        <taxon>Arthropoda</taxon>
        <taxon>Hexapoda</taxon>
        <taxon>Insecta</taxon>
        <taxon>Pterygota</taxon>
        <taxon>Neoptera</taxon>
        <taxon>Paraneoptera</taxon>
        <taxon>Hemiptera</taxon>
        <taxon>Sternorrhyncha</taxon>
        <taxon>Psylloidea</taxon>
        <taxon>Psyllidae</taxon>
        <taxon>Diaphorininae</taxon>
        <taxon>Diaphorina</taxon>
    </lineage>
</organism>
<dbReference type="GeneID" id="103517808"/>
<feature type="compositionally biased region" description="Low complexity" evidence="1">
    <location>
        <begin position="527"/>
        <end position="536"/>
    </location>
</feature>
<evidence type="ECO:0000313" key="2">
    <source>
        <dbReference type="Proteomes" id="UP000079169"/>
    </source>
</evidence>
<reference evidence="3" key="1">
    <citation type="submission" date="2025-08" db="UniProtKB">
        <authorList>
            <consortium name="RefSeq"/>
        </authorList>
    </citation>
    <scope>IDENTIFICATION</scope>
</reference>
<sequence>MINNYVNKKLKQLEDQNFKHDSLVPNLYESNFEQVYLHEDLNVESNEELKTNSETCRVIHQKDVNFNSSQYSCSISEDTVLNPLNETNVDLEESTESFASSEWNMSSDNSVPNYLSYYEYSHTVEYCTTLKLSTINDSSISMSHVPEKNISFSSASNDTSNVKVAAEESQDTRSGIESNRVHNIQYCLYSPNQNDPSKTNNINKIQANYNPKTHATIIHLAKSSMLDKNRNDSTVNSQSMCSSKKNIVRKHKNSSTSDVEDNHKMLPADKESLFNLPDLKSSDLVQVDKNLSVPDNFPNIFLCDENDKIVQSDEFINTAALLGTDDKLFEESSSSEVSCNENLNQLIASLSDDTNSCDANTKKKKKKSEKSVSSTRCKQDYVSGAVIKVNECRSESNNSNSWNDKTNVPENGYNIDKNTNSRLQFDIELGIEMMDNSELRIIKSSVKSKSSNITENSSNNNMEKNIKTEVELENTQSYFPAGDVKQPLFHHREQNYQQDQLHDCQEQHYNEKQGQYHHEHLSHRQQPKQQQQHIQNHQLFDHRHQKTCENMLVESNMSNVNSVIIQQDPAQNSLFHYYEPFTNTNVVKTRSDVLDIPILPANRMMSIAEVLANPDCNPELQFKLKTISSSKVNK</sequence>
<protein>
    <submittedName>
        <fullName evidence="3">Homeobox protein cut-like</fullName>
    </submittedName>
</protein>
<feature type="region of interest" description="Disordered" evidence="1">
    <location>
        <begin position="515"/>
        <end position="536"/>
    </location>
</feature>
<dbReference type="AlphaFoldDB" id="A0A1S3DHG6"/>
<gene>
    <name evidence="3" type="primary">LOC103517808</name>
</gene>
<keyword evidence="2" id="KW-1185">Reference proteome</keyword>
<proteinExistence type="predicted"/>
<evidence type="ECO:0000313" key="3">
    <source>
        <dbReference type="RefSeq" id="XP_008481079.1"/>
    </source>
</evidence>
<evidence type="ECO:0000256" key="1">
    <source>
        <dbReference type="SAM" id="MobiDB-lite"/>
    </source>
</evidence>
<dbReference type="RefSeq" id="XP_008481079.1">
    <property type="nucleotide sequence ID" value="XM_008482857.1"/>
</dbReference>
<name>A0A1S3DHG6_DIACI</name>
<dbReference type="PaxDb" id="121845-A0A1S3DHG6"/>
<dbReference type="KEGG" id="dci:103517808"/>
<feature type="region of interest" description="Disordered" evidence="1">
    <location>
        <begin position="228"/>
        <end position="262"/>
    </location>
</feature>
<feature type="compositionally biased region" description="Polar residues" evidence="1">
    <location>
        <begin position="232"/>
        <end position="245"/>
    </location>
</feature>
<accession>A0A1S3DHG6</accession>
<dbReference type="Proteomes" id="UP000079169">
    <property type="component" value="Unplaced"/>
</dbReference>